<accession>A0AAV5W4N8</accession>
<dbReference type="PROSITE" id="PS50893">
    <property type="entry name" value="ABC_TRANSPORTER_2"/>
    <property type="match status" value="1"/>
</dbReference>
<protein>
    <recommendedName>
        <fullName evidence="5">ABC transporter domain-containing protein</fullName>
    </recommendedName>
</protein>
<gene>
    <name evidence="6" type="ORF">PFISCL1PPCAC_18017</name>
</gene>
<dbReference type="InterPro" id="IPR003439">
    <property type="entry name" value="ABC_transporter-like_ATP-bd"/>
</dbReference>
<dbReference type="Pfam" id="PF00005">
    <property type="entry name" value="ABC_tran"/>
    <property type="match status" value="1"/>
</dbReference>
<sequence length="337" mass="37704">RSRLTLSLHKPNEASKQRRMVKLDAPTEPCEDDGVSIYDVYVNHPRSPQQFRLEGATVNIQKSASVVVFGDASTSKALLDVLAGDVFPTRGALTVAEKYHSDARIASIRDHTSLPDFLTVREHLELTATSYGIRYMTIVDRLLELVGITDKEQWTIKDLQMPDRLLVALCTALMNRPHLIVLDEPISALCPTSSLTLWYTLSIIRNLWGTVVMTMTSSPMEVEMLASHILLTQPRVISDVHHPFDIKQRYLTQLFVRVALREGADKQTILAIMSSQLQATEFRPEARSDEVLSFTVELASRKLHVAFKQVCGFLLNLPVSFTVSTLPLDCAFEGGGR</sequence>
<feature type="domain" description="ABC transporter" evidence="5">
    <location>
        <begin position="35"/>
        <end position="259"/>
    </location>
</feature>
<feature type="non-terminal residue" evidence="6">
    <location>
        <position position="337"/>
    </location>
</feature>
<evidence type="ECO:0000313" key="6">
    <source>
        <dbReference type="EMBL" id="GMT26720.1"/>
    </source>
</evidence>
<evidence type="ECO:0000259" key="5">
    <source>
        <dbReference type="PROSITE" id="PS50893"/>
    </source>
</evidence>
<reference evidence="6" key="1">
    <citation type="submission" date="2023-10" db="EMBL/GenBank/DDBJ databases">
        <title>Genome assembly of Pristionchus species.</title>
        <authorList>
            <person name="Yoshida K."/>
            <person name="Sommer R.J."/>
        </authorList>
    </citation>
    <scope>NUCLEOTIDE SEQUENCE</scope>
    <source>
        <strain evidence="6">RS5133</strain>
    </source>
</reference>
<dbReference type="SUPFAM" id="SSF52540">
    <property type="entry name" value="P-loop containing nucleoside triphosphate hydrolases"/>
    <property type="match status" value="1"/>
</dbReference>
<evidence type="ECO:0000256" key="1">
    <source>
        <dbReference type="ARBA" id="ARBA00005417"/>
    </source>
</evidence>
<dbReference type="Gene3D" id="3.40.50.300">
    <property type="entry name" value="P-loop containing nucleotide triphosphate hydrolases"/>
    <property type="match status" value="1"/>
</dbReference>
<keyword evidence="4" id="KW-0067">ATP-binding</keyword>
<dbReference type="GO" id="GO:0005524">
    <property type="term" value="F:ATP binding"/>
    <property type="evidence" value="ECO:0007669"/>
    <property type="project" value="UniProtKB-KW"/>
</dbReference>
<feature type="non-terminal residue" evidence="6">
    <location>
        <position position="1"/>
    </location>
</feature>
<name>A0AAV5W4N8_9BILA</name>
<keyword evidence="2" id="KW-0813">Transport</keyword>
<comment type="caution">
    <text evidence="6">The sequence shown here is derived from an EMBL/GenBank/DDBJ whole genome shotgun (WGS) entry which is preliminary data.</text>
</comment>
<organism evidence="6 7">
    <name type="scientific">Pristionchus fissidentatus</name>
    <dbReference type="NCBI Taxonomy" id="1538716"/>
    <lineage>
        <taxon>Eukaryota</taxon>
        <taxon>Metazoa</taxon>
        <taxon>Ecdysozoa</taxon>
        <taxon>Nematoda</taxon>
        <taxon>Chromadorea</taxon>
        <taxon>Rhabditida</taxon>
        <taxon>Rhabditina</taxon>
        <taxon>Diplogasteromorpha</taxon>
        <taxon>Diplogasteroidea</taxon>
        <taxon>Neodiplogasteridae</taxon>
        <taxon>Pristionchus</taxon>
    </lineage>
</organism>
<dbReference type="PANTHER" id="PTHR42711">
    <property type="entry name" value="ABC TRANSPORTER ATP-BINDING PROTEIN"/>
    <property type="match status" value="1"/>
</dbReference>
<evidence type="ECO:0000256" key="4">
    <source>
        <dbReference type="ARBA" id="ARBA00022840"/>
    </source>
</evidence>
<dbReference type="EMBL" id="BTSY01000005">
    <property type="protein sequence ID" value="GMT26720.1"/>
    <property type="molecule type" value="Genomic_DNA"/>
</dbReference>
<comment type="similarity">
    <text evidence="1">Belongs to the ABC transporter superfamily.</text>
</comment>
<dbReference type="AlphaFoldDB" id="A0AAV5W4N8"/>
<evidence type="ECO:0000313" key="7">
    <source>
        <dbReference type="Proteomes" id="UP001432322"/>
    </source>
</evidence>
<evidence type="ECO:0000256" key="3">
    <source>
        <dbReference type="ARBA" id="ARBA00022741"/>
    </source>
</evidence>
<proteinExistence type="inferred from homology"/>
<dbReference type="PANTHER" id="PTHR42711:SF5">
    <property type="entry name" value="ABC TRANSPORTER ATP-BINDING PROTEIN NATA"/>
    <property type="match status" value="1"/>
</dbReference>
<keyword evidence="7" id="KW-1185">Reference proteome</keyword>
<dbReference type="InterPro" id="IPR050763">
    <property type="entry name" value="ABC_transporter_ATP-binding"/>
</dbReference>
<dbReference type="Proteomes" id="UP001432322">
    <property type="component" value="Unassembled WGS sequence"/>
</dbReference>
<evidence type="ECO:0000256" key="2">
    <source>
        <dbReference type="ARBA" id="ARBA00022448"/>
    </source>
</evidence>
<dbReference type="InterPro" id="IPR027417">
    <property type="entry name" value="P-loop_NTPase"/>
</dbReference>
<keyword evidence="3" id="KW-0547">Nucleotide-binding</keyword>
<dbReference type="GO" id="GO:0016887">
    <property type="term" value="F:ATP hydrolysis activity"/>
    <property type="evidence" value="ECO:0007669"/>
    <property type="project" value="InterPro"/>
</dbReference>